<evidence type="ECO:0000256" key="1">
    <source>
        <dbReference type="ARBA" id="ARBA00022801"/>
    </source>
</evidence>
<gene>
    <name evidence="4" type="ordered locus">Astex_1740</name>
</gene>
<keyword evidence="5" id="KW-1185">Reference proteome</keyword>
<reference evidence="5" key="1">
    <citation type="submission" date="2010-12" db="EMBL/GenBank/DDBJ databases">
        <title>Complete sequence of chromosome 1 of Asticcacaulis excentricus CB 48.</title>
        <authorList>
            <consortium name="US DOE Joint Genome Institute"/>
            <person name="Lucas S."/>
            <person name="Copeland A."/>
            <person name="Lapidus A."/>
            <person name="Cheng J.-F."/>
            <person name="Bruce D."/>
            <person name="Goodwin L."/>
            <person name="Pitluck S."/>
            <person name="Teshima H."/>
            <person name="Davenport K."/>
            <person name="Detter J.C."/>
            <person name="Han C."/>
            <person name="Tapia R."/>
            <person name="Land M."/>
            <person name="Hauser L."/>
            <person name="Jeffries C."/>
            <person name="Kyrpides N."/>
            <person name="Ivanova N."/>
            <person name="Ovchinnikova G."/>
            <person name="Brun Y.V."/>
            <person name="Woyke T."/>
        </authorList>
    </citation>
    <scope>NUCLEOTIDE SEQUENCE [LARGE SCALE GENOMIC DNA]</scope>
    <source>
        <strain evidence="5">ATCC 15261 / DSM 4724 / KCTC 12464 / NCIMB 9791 / VKM B-1370 / CB 48</strain>
    </source>
</reference>
<evidence type="ECO:0000259" key="3">
    <source>
        <dbReference type="Pfam" id="PF00326"/>
    </source>
</evidence>
<dbReference type="GO" id="GO:0004252">
    <property type="term" value="F:serine-type endopeptidase activity"/>
    <property type="evidence" value="ECO:0007669"/>
    <property type="project" value="TreeGrafter"/>
</dbReference>
<feature type="domain" description="Peptidase S9 prolyl oligopeptidase catalytic" evidence="3">
    <location>
        <begin position="436"/>
        <end position="645"/>
    </location>
</feature>
<dbReference type="SUPFAM" id="SSF53474">
    <property type="entry name" value="alpha/beta-Hydrolases"/>
    <property type="match status" value="1"/>
</dbReference>
<dbReference type="KEGG" id="aex:Astex_1740"/>
<dbReference type="Pfam" id="PF00326">
    <property type="entry name" value="Peptidase_S9"/>
    <property type="match status" value="1"/>
</dbReference>
<dbReference type="GO" id="GO:0006508">
    <property type="term" value="P:proteolysis"/>
    <property type="evidence" value="ECO:0007669"/>
    <property type="project" value="InterPro"/>
</dbReference>
<evidence type="ECO:0000313" key="4">
    <source>
        <dbReference type="EMBL" id="ADU13406.1"/>
    </source>
</evidence>
<dbReference type="Gene3D" id="3.40.50.1820">
    <property type="entry name" value="alpha/beta hydrolase"/>
    <property type="match status" value="1"/>
</dbReference>
<proteinExistence type="predicted"/>
<accession>E8RRG1</accession>
<dbReference type="eggNOG" id="COG1506">
    <property type="taxonomic scope" value="Bacteria"/>
</dbReference>
<evidence type="ECO:0000313" key="5">
    <source>
        <dbReference type="Proteomes" id="UP000001492"/>
    </source>
</evidence>
<sequence>MSEVNRRTALHTAVAALISTMGVTTACAQEAVTDSPRPELEVLARDPAIISLALSPDGKRVALLSQRNGDKVLFDYELATKTSKQTNLGPIKVRGIFWASNSHITVVQTMTGSSDQSRARMREFLFVRVLDLQSGTMVTLFENKKAYSRWFYSIPERVNINGKHQLVGVGLASNLALVMIDPATGSITLLDHSAQARDWVVNAEGYPLARSEIDYGAKTWSLLLNQAGQWKKVFTDTYPAERYPNLICPSADGQGVVVRIPYQEDDEEDAGFVQFRPDGTRSEPMRLQGRSPWVLTHPATKRFAGFSYRDDWIRYDYTDALLKKLSESAAKAMPGYRIRLVDMAEDPKKMLLYVEGADDAGTYFYIDFGSGNFQEVGKCYPGLPADWISQKEKITYTASDGLKIEAFLTLPPHKEPRNLPLVVLPHGGPQARDDLSFDWMAAALATRGYAVLQPNFRGSAGYGYSFVQRGHGEWGKKMQTDLSDGIRYLAAQGTVNAGRAAIMGASYGGYAALAGVTFEPDIYRCAISVSGVSDLKGMLVTTAIKQGGRDAGAYRYWSQFFGADADLNAVSPAYNAARVKAPVLLIHGLDDTVVPFSQSTRMEDALKGAGKKVELVRLKGEDHWMSIETARLDMIRAAIGFLEEHNPA</sequence>
<dbReference type="PROSITE" id="PS51257">
    <property type="entry name" value="PROKAR_LIPOPROTEIN"/>
    <property type="match status" value="1"/>
</dbReference>
<dbReference type="OrthoDB" id="128799at2"/>
<dbReference type="PANTHER" id="PTHR42776:SF27">
    <property type="entry name" value="DIPEPTIDYL PEPTIDASE FAMILY MEMBER 6"/>
    <property type="match status" value="1"/>
</dbReference>
<dbReference type="SUPFAM" id="SSF82171">
    <property type="entry name" value="DPP6 N-terminal domain-like"/>
    <property type="match status" value="1"/>
</dbReference>
<dbReference type="STRING" id="573065.Astex_1740"/>
<evidence type="ECO:0000256" key="2">
    <source>
        <dbReference type="SAM" id="SignalP"/>
    </source>
</evidence>
<keyword evidence="1" id="KW-0378">Hydrolase</keyword>
<dbReference type="InterPro" id="IPR029058">
    <property type="entry name" value="AB_hydrolase_fold"/>
</dbReference>
<dbReference type="RefSeq" id="WP_013479236.1">
    <property type="nucleotide sequence ID" value="NC_014816.1"/>
</dbReference>
<keyword evidence="2" id="KW-0732">Signal</keyword>
<dbReference type="HOGENOM" id="CLU_008615_3_1_5"/>
<dbReference type="Proteomes" id="UP000001492">
    <property type="component" value="Chromosome 1"/>
</dbReference>
<dbReference type="AlphaFoldDB" id="E8RRG1"/>
<protein>
    <submittedName>
        <fullName evidence="4">Peptidase S9 prolyl oligopeptidase active site domain-containing protein</fullName>
    </submittedName>
</protein>
<organism evidence="4 5">
    <name type="scientific">Asticcacaulis excentricus (strain ATCC 15261 / DSM 4724 / KCTC 12464 / NCIMB 9791 / VKM B-1370 / CB 48)</name>
    <dbReference type="NCBI Taxonomy" id="573065"/>
    <lineage>
        <taxon>Bacteria</taxon>
        <taxon>Pseudomonadati</taxon>
        <taxon>Pseudomonadota</taxon>
        <taxon>Alphaproteobacteria</taxon>
        <taxon>Caulobacterales</taxon>
        <taxon>Caulobacteraceae</taxon>
        <taxon>Asticcacaulis</taxon>
    </lineage>
</organism>
<dbReference type="PANTHER" id="PTHR42776">
    <property type="entry name" value="SERINE PEPTIDASE S9 FAMILY MEMBER"/>
    <property type="match status" value="1"/>
</dbReference>
<feature type="signal peptide" evidence="2">
    <location>
        <begin position="1"/>
        <end position="28"/>
    </location>
</feature>
<name>E8RRG1_ASTEC</name>
<dbReference type="InterPro" id="IPR001375">
    <property type="entry name" value="Peptidase_S9_cat"/>
</dbReference>
<dbReference type="EMBL" id="CP002395">
    <property type="protein sequence ID" value="ADU13406.1"/>
    <property type="molecule type" value="Genomic_DNA"/>
</dbReference>
<feature type="chain" id="PRO_5003230725" evidence="2">
    <location>
        <begin position="29"/>
        <end position="648"/>
    </location>
</feature>